<dbReference type="KEGG" id="pmar:B0X71_16360"/>
<name>A0A1Q2L233_9BACL</name>
<dbReference type="EMBL" id="CP019640">
    <property type="protein sequence ID" value="AQQ54520.1"/>
    <property type="molecule type" value="Genomic_DNA"/>
</dbReference>
<reference evidence="1 2" key="1">
    <citation type="submission" date="2017-02" db="EMBL/GenBank/DDBJ databases">
        <title>The complete genomic sequence of a novel cold adapted crude oil-degrading bacterium Planococcus qaidamina Y42.</title>
        <authorList>
            <person name="Yang R."/>
        </authorList>
    </citation>
    <scope>NUCLEOTIDE SEQUENCE [LARGE SCALE GENOMIC DNA]</scope>
    <source>
        <strain evidence="1 2">Y42</strain>
    </source>
</reference>
<proteinExistence type="predicted"/>
<evidence type="ECO:0000313" key="2">
    <source>
        <dbReference type="Proteomes" id="UP000188184"/>
    </source>
</evidence>
<dbReference type="RefSeq" id="WP_077590412.1">
    <property type="nucleotide sequence ID" value="NZ_CP019640.1"/>
</dbReference>
<evidence type="ECO:0000313" key="1">
    <source>
        <dbReference type="EMBL" id="AQQ54520.1"/>
    </source>
</evidence>
<protein>
    <submittedName>
        <fullName evidence="1">Uncharacterized protein</fullName>
    </submittedName>
</protein>
<dbReference type="Proteomes" id="UP000188184">
    <property type="component" value="Chromosome"/>
</dbReference>
<dbReference type="AlphaFoldDB" id="A0A1Q2L233"/>
<dbReference type="OrthoDB" id="2454638at2"/>
<keyword evidence="2" id="KW-1185">Reference proteome</keyword>
<gene>
    <name evidence="1" type="ORF">B0X71_16360</name>
</gene>
<sequence>MRETAKDMQEVLEFADKAKQDGVNGTAYLLEIDGQPGGPVVGDEDVGNQATQAVRLLLETGNGSFYYADEFTDMEFYKEALKQIDQLSDKFPVERISQEEMEKKRSAE</sequence>
<organism evidence="1 2">
    <name type="scientific">Planococcus lenghuensis</name>
    <dbReference type="NCBI Taxonomy" id="2213202"/>
    <lineage>
        <taxon>Bacteria</taxon>
        <taxon>Bacillati</taxon>
        <taxon>Bacillota</taxon>
        <taxon>Bacilli</taxon>
        <taxon>Bacillales</taxon>
        <taxon>Caryophanaceae</taxon>
        <taxon>Planococcus</taxon>
    </lineage>
</organism>
<accession>A0A1Q2L233</accession>